<feature type="signal peptide" evidence="6">
    <location>
        <begin position="1"/>
        <end position="25"/>
    </location>
</feature>
<evidence type="ECO:0000256" key="4">
    <source>
        <dbReference type="RuleBase" id="RU003744"/>
    </source>
</evidence>
<organism evidence="8 9">
    <name type="scientific">Leucobacter denitrificans</name>
    <dbReference type="NCBI Taxonomy" id="683042"/>
    <lineage>
        <taxon>Bacteria</taxon>
        <taxon>Bacillati</taxon>
        <taxon>Actinomycetota</taxon>
        <taxon>Actinomycetes</taxon>
        <taxon>Micrococcales</taxon>
        <taxon>Microbacteriaceae</taxon>
        <taxon>Leucobacter</taxon>
    </lineage>
</organism>
<accession>A0A7G9S7F2</accession>
<evidence type="ECO:0000256" key="5">
    <source>
        <dbReference type="SAM" id="MobiDB-lite"/>
    </source>
</evidence>
<proteinExistence type="inferred from homology"/>
<comment type="similarity">
    <text evidence="2 4">Belongs to the bacterial solute-binding protein 3 family.</text>
</comment>
<dbReference type="PANTHER" id="PTHR35936">
    <property type="entry name" value="MEMBRANE-BOUND LYTIC MUREIN TRANSGLYCOSYLASE F"/>
    <property type="match status" value="1"/>
</dbReference>
<dbReference type="RefSeq" id="WP_187556234.1">
    <property type="nucleotide sequence ID" value="NZ_CP060716.1"/>
</dbReference>
<dbReference type="EMBL" id="CP060716">
    <property type="protein sequence ID" value="QNN63777.1"/>
    <property type="molecule type" value="Genomic_DNA"/>
</dbReference>
<evidence type="ECO:0000313" key="8">
    <source>
        <dbReference type="EMBL" id="QNN63777.1"/>
    </source>
</evidence>
<evidence type="ECO:0000256" key="3">
    <source>
        <dbReference type="ARBA" id="ARBA00022729"/>
    </source>
</evidence>
<evidence type="ECO:0000256" key="1">
    <source>
        <dbReference type="ARBA" id="ARBA00004196"/>
    </source>
</evidence>
<dbReference type="SUPFAM" id="SSF53850">
    <property type="entry name" value="Periplasmic binding protein-like II"/>
    <property type="match status" value="1"/>
</dbReference>
<gene>
    <name evidence="8" type="ORF">H9L06_05745</name>
</gene>
<dbReference type="CDD" id="cd01004">
    <property type="entry name" value="PBP2_MidA_like"/>
    <property type="match status" value="1"/>
</dbReference>
<dbReference type="InterPro" id="IPR001638">
    <property type="entry name" value="Solute-binding_3/MltF_N"/>
</dbReference>
<sequence>MFKKNRIPHVLALTAAAALALSACSAGGSEAEGADTGDVETSDSSQAGLSLQQTTDFSTEVDEAAAAMLPGDVTDRGAVRVAMGVPYPPFVAVNETDDLVGLDVDMAIALGQKLGIDFTVQHQPFESVIPSLQSDRHDLIMMGMNDSKERQGTLNFIEEINAGFAIVVEKGNPEGITTLTDLCGLSASTQKSTVQAELLYELSDECEADGKQGIDVQALPVAQDSQTAVRAGRAQAYIVDAPVAAYTAQTAGDGEYFELVQDPENPQGFNPVYSGFGLLKERTELTDALQAAMQSLIDEGIYQSILDEHGMGSLAIESALVNAATS</sequence>
<evidence type="ECO:0000259" key="7">
    <source>
        <dbReference type="SMART" id="SM00062"/>
    </source>
</evidence>
<dbReference type="PANTHER" id="PTHR35936:SF17">
    <property type="entry name" value="ARGININE-BINDING EXTRACELLULAR PROTEIN ARTP"/>
    <property type="match status" value="1"/>
</dbReference>
<dbReference type="PROSITE" id="PS01039">
    <property type="entry name" value="SBP_BACTERIAL_3"/>
    <property type="match status" value="1"/>
</dbReference>
<evidence type="ECO:0000256" key="6">
    <source>
        <dbReference type="SAM" id="SignalP"/>
    </source>
</evidence>
<comment type="subcellular location">
    <subcellularLocation>
        <location evidence="1">Cell envelope</location>
    </subcellularLocation>
</comment>
<dbReference type="AlphaFoldDB" id="A0A7G9S7F2"/>
<feature type="chain" id="PRO_5038647027" evidence="6">
    <location>
        <begin position="26"/>
        <end position="326"/>
    </location>
</feature>
<reference evidence="8 9" key="1">
    <citation type="submission" date="2020-08" db="EMBL/GenBank/DDBJ databases">
        <title>Genome sequence of Leucobacter denitrificans KACC 14055T.</title>
        <authorList>
            <person name="Hyun D.-W."/>
            <person name="Bae J.-W."/>
        </authorList>
    </citation>
    <scope>NUCLEOTIDE SEQUENCE [LARGE SCALE GENOMIC DNA]</scope>
    <source>
        <strain evidence="8 9">KACC 14055</strain>
    </source>
</reference>
<dbReference type="KEGG" id="ldn:H9L06_05745"/>
<dbReference type="Pfam" id="PF00497">
    <property type="entry name" value="SBP_bac_3"/>
    <property type="match status" value="1"/>
</dbReference>
<evidence type="ECO:0000313" key="9">
    <source>
        <dbReference type="Proteomes" id="UP000515934"/>
    </source>
</evidence>
<dbReference type="PROSITE" id="PS51257">
    <property type="entry name" value="PROKAR_LIPOPROTEIN"/>
    <property type="match status" value="1"/>
</dbReference>
<name>A0A7G9S7F2_9MICO</name>
<keyword evidence="3 6" id="KW-0732">Signal</keyword>
<dbReference type="SMART" id="SM00062">
    <property type="entry name" value="PBPb"/>
    <property type="match status" value="1"/>
</dbReference>
<dbReference type="InterPro" id="IPR018313">
    <property type="entry name" value="SBP_3_CS"/>
</dbReference>
<dbReference type="Gene3D" id="3.40.190.10">
    <property type="entry name" value="Periplasmic binding protein-like II"/>
    <property type="match status" value="2"/>
</dbReference>
<evidence type="ECO:0000256" key="2">
    <source>
        <dbReference type="ARBA" id="ARBA00010333"/>
    </source>
</evidence>
<protein>
    <submittedName>
        <fullName evidence="8">ABC transporter substrate-binding protein</fullName>
    </submittedName>
</protein>
<keyword evidence="9" id="KW-1185">Reference proteome</keyword>
<feature type="compositionally biased region" description="Acidic residues" evidence="5">
    <location>
        <begin position="32"/>
        <end position="41"/>
    </location>
</feature>
<feature type="domain" description="Solute-binding protein family 3/N-terminal" evidence="7">
    <location>
        <begin position="78"/>
        <end position="309"/>
    </location>
</feature>
<feature type="region of interest" description="Disordered" evidence="5">
    <location>
        <begin position="30"/>
        <end position="50"/>
    </location>
</feature>
<dbReference type="Proteomes" id="UP000515934">
    <property type="component" value="Chromosome"/>
</dbReference>
<dbReference type="GO" id="GO:0030313">
    <property type="term" value="C:cell envelope"/>
    <property type="evidence" value="ECO:0007669"/>
    <property type="project" value="UniProtKB-SubCell"/>
</dbReference>